<gene>
    <name evidence="1" type="ORF">GPUH_LOCUS14988</name>
</gene>
<name>A0A183E1Z6_9BILA</name>
<sequence>MGKFCCKRRTTASSENLIFLLHYHLQSCVKVRARAHSKDYGFLRQLLDSSSMGGHHREQSDSHVPLRQCVEFHRCVPSDSRGQIRIPVEAGATSNDIELAIANGTINSTSSDLPINHIDCFAGQRQRRVCFDWFLVRLLAEMGTERLQSSDKAVGVEVEAESRSC</sequence>
<evidence type="ECO:0000313" key="1">
    <source>
        <dbReference type="EMBL" id="VDN25152.1"/>
    </source>
</evidence>
<protein>
    <submittedName>
        <fullName evidence="1 3">Uncharacterized protein</fullName>
    </submittedName>
</protein>
<proteinExistence type="predicted"/>
<keyword evidence="2" id="KW-1185">Reference proteome</keyword>
<dbReference type="AlphaFoldDB" id="A0A183E1Z6"/>
<dbReference type="EMBL" id="UYRT01081891">
    <property type="protein sequence ID" value="VDN25152.1"/>
    <property type="molecule type" value="Genomic_DNA"/>
</dbReference>
<evidence type="ECO:0000313" key="3">
    <source>
        <dbReference type="WBParaSite" id="GPUH_0001500701-mRNA-1"/>
    </source>
</evidence>
<dbReference type="WBParaSite" id="GPUH_0001500701-mRNA-1">
    <property type="protein sequence ID" value="GPUH_0001500701-mRNA-1"/>
    <property type="gene ID" value="GPUH_0001500701"/>
</dbReference>
<reference evidence="3" key="1">
    <citation type="submission" date="2016-06" db="UniProtKB">
        <authorList>
            <consortium name="WormBaseParasite"/>
        </authorList>
    </citation>
    <scope>IDENTIFICATION</scope>
</reference>
<dbReference type="Proteomes" id="UP000271098">
    <property type="component" value="Unassembled WGS sequence"/>
</dbReference>
<evidence type="ECO:0000313" key="2">
    <source>
        <dbReference type="Proteomes" id="UP000271098"/>
    </source>
</evidence>
<dbReference type="OrthoDB" id="5784967at2759"/>
<reference evidence="1 2" key="2">
    <citation type="submission" date="2018-11" db="EMBL/GenBank/DDBJ databases">
        <authorList>
            <consortium name="Pathogen Informatics"/>
        </authorList>
    </citation>
    <scope>NUCLEOTIDE SEQUENCE [LARGE SCALE GENOMIC DNA]</scope>
</reference>
<organism evidence="3">
    <name type="scientific">Gongylonema pulchrum</name>
    <dbReference type="NCBI Taxonomy" id="637853"/>
    <lineage>
        <taxon>Eukaryota</taxon>
        <taxon>Metazoa</taxon>
        <taxon>Ecdysozoa</taxon>
        <taxon>Nematoda</taxon>
        <taxon>Chromadorea</taxon>
        <taxon>Rhabditida</taxon>
        <taxon>Spirurina</taxon>
        <taxon>Spiruromorpha</taxon>
        <taxon>Spiruroidea</taxon>
        <taxon>Gongylonematidae</taxon>
        <taxon>Gongylonema</taxon>
    </lineage>
</organism>
<accession>A0A183E1Z6</accession>